<dbReference type="KEGG" id="pbh:AAW51_2062"/>
<accession>A0A0G3BL83</accession>
<keyword evidence="3" id="KW-1185">Reference proteome</keyword>
<dbReference type="AlphaFoldDB" id="A0A0G3BL83"/>
<gene>
    <name evidence="2" type="ORF">AAW51_2062</name>
</gene>
<sequence length="49" mass="5716">METDGIPWDQLRKPVEPQLPENDMRVPGGSRYLGLSFRPRVEAVEYEEQ</sequence>
<dbReference type="Proteomes" id="UP000035352">
    <property type="component" value="Chromosome"/>
</dbReference>
<reference evidence="2 3" key="1">
    <citation type="submission" date="2015-05" db="EMBL/GenBank/DDBJ databases">
        <authorList>
            <person name="Tang B."/>
            <person name="Yu Y."/>
        </authorList>
    </citation>
    <scope>NUCLEOTIDE SEQUENCE [LARGE SCALE GENOMIC DNA]</scope>
    <source>
        <strain evidence="2 3">DSM 7029</strain>
    </source>
</reference>
<dbReference type="STRING" id="413882.AAW51_2062"/>
<name>A0A0G3BL83_9BURK</name>
<feature type="region of interest" description="Disordered" evidence="1">
    <location>
        <begin position="1"/>
        <end position="27"/>
    </location>
</feature>
<evidence type="ECO:0000256" key="1">
    <source>
        <dbReference type="SAM" id="MobiDB-lite"/>
    </source>
</evidence>
<organism evidence="2 3">
    <name type="scientific">Caldimonas brevitalea</name>
    <dbReference type="NCBI Taxonomy" id="413882"/>
    <lineage>
        <taxon>Bacteria</taxon>
        <taxon>Pseudomonadati</taxon>
        <taxon>Pseudomonadota</taxon>
        <taxon>Betaproteobacteria</taxon>
        <taxon>Burkholderiales</taxon>
        <taxon>Sphaerotilaceae</taxon>
        <taxon>Caldimonas</taxon>
    </lineage>
</organism>
<evidence type="ECO:0000313" key="3">
    <source>
        <dbReference type="Proteomes" id="UP000035352"/>
    </source>
</evidence>
<evidence type="ECO:0000313" key="2">
    <source>
        <dbReference type="EMBL" id="AKJ28753.1"/>
    </source>
</evidence>
<protein>
    <submittedName>
        <fullName evidence="2">Uncharacterized protein</fullName>
    </submittedName>
</protein>
<dbReference type="EMBL" id="CP011371">
    <property type="protein sequence ID" value="AKJ28753.1"/>
    <property type="molecule type" value="Genomic_DNA"/>
</dbReference>
<proteinExistence type="predicted"/>